<dbReference type="Proteomes" id="UP001055057">
    <property type="component" value="Unassembled WGS sequence"/>
</dbReference>
<organism evidence="1 2">
    <name type="scientific">Methylobacterium trifolii</name>
    <dbReference type="NCBI Taxonomy" id="1003092"/>
    <lineage>
        <taxon>Bacteria</taxon>
        <taxon>Pseudomonadati</taxon>
        <taxon>Pseudomonadota</taxon>
        <taxon>Alphaproteobacteria</taxon>
        <taxon>Hyphomicrobiales</taxon>
        <taxon>Methylobacteriaceae</taxon>
        <taxon>Methylobacterium</taxon>
    </lineage>
</organism>
<keyword evidence="2" id="KW-1185">Reference proteome</keyword>
<evidence type="ECO:0000313" key="1">
    <source>
        <dbReference type="EMBL" id="GJE62703.1"/>
    </source>
</evidence>
<comment type="caution">
    <text evidence="1">The sequence shown here is derived from an EMBL/GenBank/DDBJ whole genome shotgun (WGS) entry which is preliminary data.</text>
</comment>
<sequence>MANTLPMVVIKLPGFKAKRLEGQREFDLVGAEGSRVGKAETTGGREAVAAIEAREEDLKLE</sequence>
<reference evidence="1" key="1">
    <citation type="journal article" date="2021" name="Front. Microbiol.">
        <title>Comprehensive Comparative Genomics and Phenotyping of Methylobacterium Species.</title>
        <authorList>
            <person name="Alessa O."/>
            <person name="Ogura Y."/>
            <person name="Fujitani Y."/>
            <person name="Takami H."/>
            <person name="Hayashi T."/>
            <person name="Sahin N."/>
            <person name="Tani A."/>
        </authorList>
    </citation>
    <scope>NUCLEOTIDE SEQUENCE</scope>
    <source>
        <strain evidence="1">DSM 23632</strain>
    </source>
</reference>
<dbReference type="EMBL" id="BPRB01000382">
    <property type="protein sequence ID" value="GJE62703.1"/>
    <property type="molecule type" value="Genomic_DNA"/>
</dbReference>
<evidence type="ECO:0000313" key="2">
    <source>
        <dbReference type="Proteomes" id="UP001055057"/>
    </source>
</evidence>
<dbReference type="RefSeq" id="WP_238185339.1">
    <property type="nucleotide sequence ID" value="NZ_BPRB01000382.1"/>
</dbReference>
<reference evidence="1" key="2">
    <citation type="submission" date="2021-08" db="EMBL/GenBank/DDBJ databases">
        <authorList>
            <person name="Tani A."/>
            <person name="Ola A."/>
            <person name="Ogura Y."/>
            <person name="Katsura K."/>
            <person name="Hayashi T."/>
        </authorList>
    </citation>
    <scope>NUCLEOTIDE SEQUENCE</scope>
    <source>
        <strain evidence="1">DSM 23632</strain>
    </source>
</reference>
<protein>
    <submittedName>
        <fullName evidence="1">Uncharacterized protein</fullName>
    </submittedName>
</protein>
<gene>
    <name evidence="1" type="ORF">MPOCJGCO_4838</name>
</gene>
<accession>A0ABQ4U6M8</accession>
<name>A0ABQ4U6M8_9HYPH</name>
<proteinExistence type="predicted"/>